<dbReference type="AlphaFoldDB" id="A0AA86MC82"/>
<name>A0AA86MC82_9BURK</name>
<proteinExistence type="predicted"/>
<protein>
    <recommendedName>
        <fullName evidence="4">Lipoprotein</fullName>
    </recommendedName>
</protein>
<reference evidence="2 3" key="1">
    <citation type="submission" date="2023-10" db="EMBL/GenBank/DDBJ databases">
        <title>Complete Genome Sequence of Limnobacter thiooxidans CS-K2T, Isolated from freshwater lake sediments in Bavaria, Germany.</title>
        <authorList>
            <person name="Naruki M."/>
            <person name="Watanabe A."/>
            <person name="Warashina T."/>
            <person name="Morita T."/>
            <person name="Arakawa K."/>
        </authorList>
    </citation>
    <scope>NUCLEOTIDE SEQUENCE [LARGE SCALE GENOMIC DNA]</scope>
    <source>
        <strain evidence="2 3">CS-K2</strain>
    </source>
</reference>
<keyword evidence="3" id="KW-1185">Reference proteome</keyword>
<evidence type="ECO:0000256" key="1">
    <source>
        <dbReference type="SAM" id="SignalP"/>
    </source>
</evidence>
<sequence length="171" mass="18715">MQVNFRPLIILVCAFSILASCSITVDEDVAAVTPFPNVQPTQLFIGQKVGDIAERCVYAVQVNDAKLACEQNRCGIQAFYWPVQAIENGQRALLVSECAKDQHLNKGDLLINKGPTGDSGVLIFQTRRQGEGLWQNIELPNGAYGVQLATEAAEGILTYEAGQYAWEENPD</sequence>
<organism evidence="2 3">
    <name type="scientific">Limnobacter thiooxidans</name>
    <dbReference type="NCBI Taxonomy" id="131080"/>
    <lineage>
        <taxon>Bacteria</taxon>
        <taxon>Pseudomonadati</taxon>
        <taxon>Pseudomonadota</taxon>
        <taxon>Betaproteobacteria</taxon>
        <taxon>Burkholderiales</taxon>
        <taxon>Burkholderiaceae</taxon>
        <taxon>Limnobacter</taxon>
    </lineage>
</organism>
<dbReference type="RefSeq" id="WP_130557309.1">
    <property type="nucleotide sequence ID" value="NZ_AP028947.1"/>
</dbReference>
<accession>A0AA86MC82</accession>
<dbReference type="Proteomes" id="UP001329151">
    <property type="component" value="Chromosome"/>
</dbReference>
<keyword evidence="1" id="KW-0732">Signal</keyword>
<feature type="signal peptide" evidence="1">
    <location>
        <begin position="1"/>
        <end position="25"/>
    </location>
</feature>
<evidence type="ECO:0000313" key="3">
    <source>
        <dbReference type="Proteomes" id="UP001329151"/>
    </source>
</evidence>
<gene>
    <name evidence="2" type="ORF">RGQ30_31290</name>
</gene>
<dbReference type="PROSITE" id="PS51257">
    <property type="entry name" value="PROKAR_LIPOPROTEIN"/>
    <property type="match status" value="1"/>
</dbReference>
<feature type="chain" id="PRO_5041678814" description="Lipoprotein" evidence="1">
    <location>
        <begin position="26"/>
        <end position="171"/>
    </location>
</feature>
<dbReference type="KEGG" id="lto:RGQ30_31290"/>
<evidence type="ECO:0000313" key="2">
    <source>
        <dbReference type="EMBL" id="BET27628.1"/>
    </source>
</evidence>
<evidence type="ECO:0008006" key="4">
    <source>
        <dbReference type="Google" id="ProtNLM"/>
    </source>
</evidence>
<dbReference type="EMBL" id="AP028947">
    <property type="protein sequence ID" value="BET27628.1"/>
    <property type="molecule type" value="Genomic_DNA"/>
</dbReference>